<sequence>MPKHFNTTGPVHPEDHYCIDPMSRLDWEEIHALIEAKKFFVLHAPRQTGKTTTLLAMADVLNQSGEYTALYMGVESAQSARHDVAAGMKAILGSLVYGAEARLQETRLRHWQQELWPVLGEHATFKELLSRWARENAKPIVLMIDEVDALVGDTLISLLRQLREGYIGRPGIPFIQTAILCGVRDVRDYRIHTAHHEIITGGSAFNIKAKSLVMGSFNPTEIQTLYQQHTTETGQIFDPDIFPELWEDTRGQPWLVNALGNELTWEDKTARDRTTPITLERYRAARDSLIRSRATHLHQLTDKLREPRVHRLIAAILAGDENLSGIPADDQEYVVDLGLIEARPQMRISNRIYQEIIPRELVWVEQTSIMQQQAWYLTSQRRIDTPKLLAAFQQFFRENSQSWIERFDYKEAGPQLLLQAFLQRIINGGGRIHREYGLGRKRTDLFIEWPVDEEKGYYGEIQRIVLELKILYKSLEATVAEGLEQTVGYADQCGATEAHLIIFDRRPEITWDDKIWQREQHWQGRTLGIWGM</sequence>
<evidence type="ECO:0000313" key="3">
    <source>
        <dbReference type="Proteomes" id="UP000199397"/>
    </source>
</evidence>
<dbReference type="Proteomes" id="UP000199397">
    <property type="component" value="Unassembled WGS sequence"/>
</dbReference>
<dbReference type="InterPro" id="IPR027417">
    <property type="entry name" value="P-loop_NTPase"/>
</dbReference>
<keyword evidence="3" id="KW-1185">Reference proteome</keyword>
<feature type="domain" description="ORC1/DEAH AAA+ ATPase" evidence="1">
    <location>
        <begin position="36"/>
        <end position="165"/>
    </location>
</feature>
<gene>
    <name evidence="2" type="ORF">SAMN05660964_02314</name>
</gene>
<dbReference type="Pfam" id="PF13401">
    <property type="entry name" value="AAA_22"/>
    <property type="match status" value="1"/>
</dbReference>
<dbReference type="EMBL" id="FNQP01000012">
    <property type="protein sequence ID" value="SEA73963.1"/>
    <property type="molecule type" value="Genomic_DNA"/>
</dbReference>
<dbReference type="AlphaFoldDB" id="A0A1H4DME1"/>
<dbReference type="SUPFAM" id="SSF52540">
    <property type="entry name" value="P-loop containing nucleoside triphosphate hydrolases"/>
    <property type="match status" value="1"/>
</dbReference>
<evidence type="ECO:0000259" key="1">
    <source>
        <dbReference type="Pfam" id="PF13401"/>
    </source>
</evidence>
<protein>
    <recommendedName>
        <fullName evidence="1">ORC1/DEAH AAA+ ATPase domain-containing protein</fullName>
    </recommendedName>
</protein>
<name>A0A1H4DME1_9GAMM</name>
<dbReference type="OrthoDB" id="6188550at2"/>
<reference evidence="2 3" key="1">
    <citation type="submission" date="2016-10" db="EMBL/GenBank/DDBJ databases">
        <authorList>
            <person name="de Groot N.N."/>
        </authorList>
    </citation>
    <scope>NUCLEOTIDE SEQUENCE [LARGE SCALE GENOMIC DNA]</scope>
    <source>
        <strain evidence="2 3">DSM 21228</strain>
    </source>
</reference>
<dbReference type="Gene3D" id="3.40.50.300">
    <property type="entry name" value="P-loop containing nucleotide triphosphate hydrolases"/>
    <property type="match status" value="1"/>
</dbReference>
<evidence type="ECO:0000313" key="2">
    <source>
        <dbReference type="EMBL" id="SEA73963.1"/>
    </source>
</evidence>
<organism evidence="2 3">
    <name type="scientific">Thiothrix caldifontis</name>
    <dbReference type="NCBI Taxonomy" id="525918"/>
    <lineage>
        <taxon>Bacteria</taxon>
        <taxon>Pseudomonadati</taxon>
        <taxon>Pseudomonadota</taxon>
        <taxon>Gammaproteobacteria</taxon>
        <taxon>Thiotrichales</taxon>
        <taxon>Thiotrichaceae</taxon>
        <taxon>Thiothrix</taxon>
    </lineage>
</organism>
<dbReference type="STRING" id="525918.SAMN05660964_02314"/>
<dbReference type="InterPro" id="IPR049945">
    <property type="entry name" value="AAA_22"/>
</dbReference>
<proteinExistence type="predicted"/>
<dbReference type="RefSeq" id="WP_093068811.1">
    <property type="nucleotide sequence ID" value="NZ_FNQP01000012.1"/>
</dbReference>
<accession>A0A1H4DME1</accession>
<dbReference type="GO" id="GO:0016887">
    <property type="term" value="F:ATP hydrolysis activity"/>
    <property type="evidence" value="ECO:0007669"/>
    <property type="project" value="InterPro"/>
</dbReference>